<dbReference type="InterPro" id="IPR036939">
    <property type="entry name" value="Cu2_ascorb_mOase_N_sf"/>
</dbReference>
<dbReference type="CDD" id="cd09631">
    <property type="entry name" value="DOMON_DOH"/>
    <property type="match status" value="1"/>
</dbReference>
<reference evidence="6 7" key="1">
    <citation type="submission" date="2024-05" db="EMBL/GenBank/DDBJ databases">
        <authorList>
            <person name="Wallberg A."/>
        </authorList>
    </citation>
    <scope>NUCLEOTIDE SEQUENCE [LARGE SCALE GENOMIC DNA]</scope>
</reference>
<dbReference type="InterPro" id="IPR000945">
    <property type="entry name" value="DBH-like"/>
</dbReference>
<dbReference type="SUPFAM" id="SSF49742">
    <property type="entry name" value="PHM/PNGase F"/>
    <property type="match status" value="2"/>
</dbReference>
<dbReference type="PANTHER" id="PTHR10157">
    <property type="entry name" value="DOPAMINE BETA HYDROXYLASE RELATED"/>
    <property type="match status" value="1"/>
</dbReference>
<evidence type="ECO:0000256" key="3">
    <source>
        <dbReference type="ARBA" id="ARBA00023180"/>
    </source>
</evidence>
<dbReference type="InterPro" id="IPR045266">
    <property type="entry name" value="DOH_DOMON"/>
</dbReference>
<dbReference type="GO" id="GO:0030667">
    <property type="term" value="C:secretory granule membrane"/>
    <property type="evidence" value="ECO:0007669"/>
    <property type="project" value="TreeGrafter"/>
</dbReference>
<dbReference type="PROSITE" id="PS50836">
    <property type="entry name" value="DOMON"/>
    <property type="match status" value="1"/>
</dbReference>
<evidence type="ECO:0000313" key="7">
    <source>
        <dbReference type="Proteomes" id="UP001497623"/>
    </source>
</evidence>
<dbReference type="InterPro" id="IPR014784">
    <property type="entry name" value="Cu2_ascorb_mOase-like_C"/>
</dbReference>
<keyword evidence="7" id="KW-1185">Reference proteome</keyword>
<dbReference type="InterPro" id="IPR024548">
    <property type="entry name" value="Cu2_monoox_C"/>
</dbReference>
<keyword evidence="2" id="KW-1015">Disulfide bond</keyword>
<dbReference type="Gene3D" id="2.60.120.230">
    <property type="match status" value="1"/>
</dbReference>
<dbReference type="AlphaFoldDB" id="A0AAV2RQH0"/>
<keyword evidence="4" id="KW-0732">Signal</keyword>
<dbReference type="Pfam" id="PF03712">
    <property type="entry name" value="Cu2_monoox_C"/>
    <property type="match status" value="1"/>
</dbReference>
<dbReference type="Gene3D" id="2.60.120.310">
    <property type="entry name" value="Copper type II, ascorbate-dependent monooxygenase, N-terminal domain"/>
    <property type="match status" value="1"/>
</dbReference>
<dbReference type="Pfam" id="PF03351">
    <property type="entry name" value="DOMON"/>
    <property type="match status" value="1"/>
</dbReference>
<dbReference type="GO" id="GO:0042420">
    <property type="term" value="P:dopamine catabolic process"/>
    <property type="evidence" value="ECO:0007669"/>
    <property type="project" value="TreeGrafter"/>
</dbReference>
<evidence type="ECO:0000256" key="1">
    <source>
        <dbReference type="ARBA" id="ARBA00010676"/>
    </source>
</evidence>
<protein>
    <recommendedName>
        <fullName evidence="5">DOMON domain-containing protein</fullName>
    </recommendedName>
</protein>
<comment type="caution">
    <text evidence="6">The sequence shown here is derived from an EMBL/GenBank/DDBJ whole genome shotgun (WGS) entry which is preliminary data.</text>
</comment>
<accession>A0AAV2RQH0</accession>
<dbReference type="Proteomes" id="UP001497623">
    <property type="component" value="Unassembled WGS sequence"/>
</dbReference>
<evidence type="ECO:0000256" key="2">
    <source>
        <dbReference type="ARBA" id="ARBA00023157"/>
    </source>
</evidence>
<evidence type="ECO:0000256" key="4">
    <source>
        <dbReference type="SAM" id="SignalP"/>
    </source>
</evidence>
<dbReference type="PANTHER" id="PTHR10157:SF23">
    <property type="entry name" value="MOXD1 HOMOLOG 1"/>
    <property type="match status" value="1"/>
</dbReference>
<dbReference type="PRINTS" id="PR00767">
    <property type="entry name" value="DBMONOXGNASE"/>
</dbReference>
<dbReference type="InterPro" id="IPR005018">
    <property type="entry name" value="DOMON_domain"/>
</dbReference>
<dbReference type="Pfam" id="PF01082">
    <property type="entry name" value="Cu2_monooxygen"/>
    <property type="match status" value="1"/>
</dbReference>
<dbReference type="FunFam" id="2.60.120.230:FF:000001">
    <property type="entry name" value="Monooxygenase, DBH-like 1"/>
    <property type="match status" value="1"/>
</dbReference>
<name>A0AAV2RQH0_MEGNR</name>
<gene>
    <name evidence="6" type="ORF">MNOR_LOCUS27992</name>
</gene>
<dbReference type="GO" id="GO:0042421">
    <property type="term" value="P:norepinephrine biosynthetic process"/>
    <property type="evidence" value="ECO:0007669"/>
    <property type="project" value="TreeGrafter"/>
</dbReference>
<feature type="signal peptide" evidence="4">
    <location>
        <begin position="1"/>
        <end position="18"/>
    </location>
</feature>
<evidence type="ECO:0000259" key="5">
    <source>
        <dbReference type="PROSITE" id="PS50836"/>
    </source>
</evidence>
<comment type="similarity">
    <text evidence="1">Belongs to the copper type II ascorbate-dependent monooxygenase family.</text>
</comment>
<dbReference type="EMBL" id="CAXKWB010030208">
    <property type="protein sequence ID" value="CAL4137246.1"/>
    <property type="molecule type" value="Genomic_DNA"/>
</dbReference>
<dbReference type="GO" id="GO:0004500">
    <property type="term" value="F:dopamine beta-monooxygenase activity"/>
    <property type="evidence" value="ECO:0007669"/>
    <property type="project" value="InterPro"/>
</dbReference>
<dbReference type="SMART" id="SM00664">
    <property type="entry name" value="DoH"/>
    <property type="match status" value="1"/>
</dbReference>
<keyword evidence="3" id="KW-0325">Glycoprotein</keyword>
<dbReference type="InterPro" id="IPR000323">
    <property type="entry name" value="Cu2_ascorb_mOase_N"/>
</dbReference>
<dbReference type="InterPro" id="IPR008977">
    <property type="entry name" value="PHM/PNGase_F_dom_sf"/>
</dbReference>
<dbReference type="GO" id="GO:0006589">
    <property type="term" value="P:octopamine biosynthetic process"/>
    <property type="evidence" value="ECO:0007669"/>
    <property type="project" value="TreeGrafter"/>
</dbReference>
<dbReference type="GO" id="GO:0005507">
    <property type="term" value="F:copper ion binding"/>
    <property type="evidence" value="ECO:0007669"/>
    <property type="project" value="InterPro"/>
</dbReference>
<dbReference type="InterPro" id="IPR028460">
    <property type="entry name" value="Tbh/DBH"/>
</dbReference>
<sequence length="647" mass="73935">MMVVVIPLFICVISGALGLVTEDTIPAFTHHAGLDPDGKYTIAWLADKEKMELVVSLTCATRGWLGFGVSTNGAMRGADMVTAWVDDAGKPFVQDQYGEGNFLPAVDTQNDWRILQASENSSHTVMVLARAFDTCDPHDLPFTNATKRFIYAWGEEDPGSNLPENLLYHGPRNRGSRYAFMLQPSPSTGDNLPADVKTWRFGGNMIIQKHRHTLYWCNIIEAPQMSTQIHYIGYDMKHGQNSLQYLHHVVVFECSGDPDENEKLHNYTTHGGHECYTENMPQDFTQCKAALVVWAVGGEGDKFPKYAGYPLLTEPGRRTFFLVEAHYDNQPRDHGVEVDWNIDIFYTQKLREYDAGNFLIGHNLNFGHVVPPRQKHWLTSGHCPRECLQEVLPEEGIKVFMVFLHAHTLGRKLRVRHFRNGEELPPMAVDDNYDFNFQQTAVLDQERTVFPEDHITLECDYDSRSQHDNVTYAGFAAVGQEMCLAFLMYYPRIPMAECVSAPHPEILKKVFDIDQFDHEEELYTFNANHEALNPYLPNKGVQYQDWVNRRNWDDMNMTDVNYQMARGPHLNRCLKRGGIPAHERKPVVKFPVAKYYTYQAAECPSLLHPIGKEGLSEAYNMANGNANNNSFMLIAVFYIFRYTFSFL</sequence>
<feature type="domain" description="DOMON" evidence="5">
    <location>
        <begin position="38"/>
        <end position="154"/>
    </location>
</feature>
<dbReference type="Gene3D" id="2.60.40.1210">
    <property type="entry name" value="Cellobiose dehydrogenase, cytochrome domain"/>
    <property type="match status" value="1"/>
</dbReference>
<dbReference type="SUPFAM" id="SSF49344">
    <property type="entry name" value="CBD9-like"/>
    <property type="match status" value="1"/>
</dbReference>
<organism evidence="6 7">
    <name type="scientific">Meganyctiphanes norvegica</name>
    <name type="common">Northern krill</name>
    <name type="synonym">Thysanopoda norvegica</name>
    <dbReference type="NCBI Taxonomy" id="48144"/>
    <lineage>
        <taxon>Eukaryota</taxon>
        <taxon>Metazoa</taxon>
        <taxon>Ecdysozoa</taxon>
        <taxon>Arthropoda</taxon>
        <taxon>Crustacea</taxon>
        <taxon>Multicrustacea</taxon>
        <taxon>Malacostraca</taxon>
        <taxon>Eumalacostraca</taxon>
        <taxon>Eucarida</taxon>
        <taxon>Euphausiacea</taxon>
        <taxon>Euphausiidae</taxon>
        <taxon>Meganyctiphanes</taxon>
    </lineage>
</organism>
<dbReference type="GO" id="GO:0005615">
    <property type="term" value="C:extracellular space"/>
    <property type="evidence" value="ECO:0007669"/>
    <property type="project" value="TreeGrafter"/>
</dbReference>
<feature type="chain" id="PRO_5043797165" description="DOMON domain-containing protein" evidence="4">
    <location>
        <begin position="19"/>
        <end position="647"/>
    </location>
</feature>
<evidence type="ECO:0000313" key="6">
    <source>
        <dbReference type="EMBL" id="CAL4137246.1"/>
    </source>
</evidence>
<proteinExistence type="inferred from homology"/>